<feature type="compositionally biased region" description="Polar residues" evidence="1">
    <location>
        <begin position="91"/>
        <end position="100"/>
    </location>
</feature>
<proteinExistence type="predicted"/>
<organism evidence="2 3">
    <name type="scientific">Aspergillus parasiticus</name>
    <dbReference type="NCBI Taxonomy" id="5067"/>
    <lineage>
        <taxon>Eukaryota</taxon>
        <taxon>Fungi</taxon>
        <taxon>Dikarya</taxon>
        <taxon>Ascomycota</taxon>
        <taxon>Pezizomycotina</taxon>
        <taxon>Eurotiomycetes</taxon>
        <taxon>Eurotiomycetidae</taxon>
        <taxon>Eurotiales</taxon>
        <taxon>Aspergillaceae</taxon>
        <taxon>Aspergillus</taxon>
        <taxon>Aspergillus subgen. Circumdati</taxon>
    </lineage>
</organism>
<keyword evidence="3" id="KW-1185">Reference proteome</keyword>
<dbReference type="Proteomes" id="UP000326532">
    <property type="component" value="Unassembled WGS sequence"/>
</dbReference>
<dbReference type="AlphaFoldDB" id="A0A5N6DPH5"/>
<reference evidence="2 3" key="1">
    <citation type="submission" date="2019-04" db="EMBL/GenBank/DDBJ databases">
        <title>Fungal friends and foes A comparative genomics study of 23 Aspergillus species from section Flavi.</title>
        <authorList>
            <consortium name="DOE Joint Genome Institute"/>
            <person name="Kjaerbolling I."/>
            <person name="Vesth T.C."/>
            <person name="Frisvad J.C."/>
            <person name="Nybo J.L."/>
            <person name="Theobald S."/>
            <person name="Kildgaard S."/>
            <person name="Petersen T.I."/>
            <person name="Kuo A."/>
            <person name="Sato A."/>
            <person name="Lyhne E.K."/>
            <person name="Kogle M.E."/>
            <person name="Wiebenga A."/>
            <person name="Kun R.S."/>
            <person name="Lubbers R.J."/>
            <person name="Makela M.R."/>
            <person name="Barry K."/>
            <person name="Chovatia M."/>
            <person name="Clum A."/>
            <person name="Daum C."/>
            <person name="Haridas S."/>
            <person name="He G."/>
            <person name="LaButti K."/>
            <person name="Lipzen A."/>
            <person name="Mondo S."/>
            <person name="Pangilinan J."/>
            <person name="Riley R."/>
            <person name="Salamov A."/>
            <person name="Simmons B.A."/>
            <person name="Magnuson J.K."/>
            <person name="Henrissat B."/>
            <person name="Mortensen U.H."/>
            <person name="Larsen T.O."/>
            <person name="De vries R.P."/>
            <person name="Grigoriev I.V."/>
            <person name="Machida M."/>
            <person name="Baker S.E."/>
            <person name="Andersen M.R."/>
        </authorList>
    </citation>
    <scope>NUCLEOTIDE SEQUENCE [LARGE SCALE GENOMIC DNA]</scope>
    <source>
        <strain evidence="2 3">CBS 117618</strain>
    </source>
</reference>
<evidence type="ECO:0000256" key="1">
    <source>
        <dbReference type="SAM" id="MobiDB-lite"/>
    </source>
</evidence>
<dbReference type="EMBL" id="ML734959">
    <property type="protein sequence ID" value="KAB8207049.1"/>
    <property type="molecule type" value="Genomic_DNA"/>
</dbReference>
<sequence length="100" mass="11537">MRYSTAKLFHSHSWNVFVSTELYFLRIALTSTQHLQISWKALEYGDILFAKSDIPCFNQVDTVSEVCTFNTKLPDMTFSKEESGRIDNDQPADTFTPYLS</sequence>
<protein>
    <submittedName>
        <fullName evidence="2">Uncharacterized protein</fullName>
    </submittedName>
</protein>
<gene>
    <name evidence="2" type="ORF">BDV34DRAFT_192707</name>
</gene>
<feature type="region of interest" description="Disordered" evidence="1">
    <location>
        <begin position="80"/>
        <end position="100"/>
    </location>
</feature>
<accession>A0A5N6DPH5</accession>
<dbReference type="VEuPathDB" id="FungiDB:BDV34DRAFT_192707"/>
<evidence type="ECO:0000313" key="3">
    <source>
        <dbReference type="Proteomes" id="UP000326532"/>
    </source>
</evidence>
<name>A0A5N6DPH5_ASPPA</name>
<evidence type="ECO:0000313" key="2">
    <source>
        <dbReference type="EMBL" id="KAB8207049.1"/>
    </source>
</evidence>